<accession>A0A1I7UQK1</accession>
<feature type="compositionally biased region" description="Acidic residues" evidence="1">
    <location>
        <begin position="109"/>
        <end position="142"/>
    </location>
</feature>
<reference evidence="3" key="1">
    <citation type="submission" date="2016-11" db="UniProtKB">
        <authorList>
            <consortium name="WormBaseParasite"/>
        </authorList>
    </citation>
    <scope>IDENTIFICATION</scope>
</reference>
<sequence length="177" mass="19679">MKQQLLNSSKKVFLNWQRDGLSTNALTNIPKATENEEGVQDDVVENQDKVPQEERAEIKQKVEEALGAESGEATKESVKSTITDRIVEEEVEEGKQVRLKEAAAKTTEDVDMEAAEEQTTEDGPADTTADDQADESNTEDNDDSMKLAWELLETSCGMQKMEAAAKTELQQKRTTIQ</sequence>
<organism evidence="2 3">
    <name type="scientific">Caenorhabditis tropicalis</name>
    <dbReference type="NCBI Taxonomy" id="1561998"/>
    <lineage>
        <taxon>Eukaryota</taxon>
        <taxon>Metazoa</taxon>
        <taxon>Ecdysozoa</taxon>
        <taxon>Nematoda</taxon>
        <taxon>Chromadorea</taxon>
        <taxon>Rhabditida</taxon>
        <taxon>Rhabditina</taxon>
        <taxon>Rhabditomorpha</taxon>
        <taxon>Rhabditoidea</taxon>
        <taxon>Rhabditidae</taxon>
        <taxon>Peloderinae</taxon>
        <taxon>Caenorhabditis</taxon>
    </lineage>
</organism>
<proteinExistence type="predicted"/>
<evidence type="ECO:0000313" key="3">
    <source>
        <dbReference type="WBParaSite" id="Csp11.Scaffold630.g18350.t1"/>
    </source>
</evidence>
<name>A0A1I7UQK1_9PELO</name>
<feature type="compositionally biased region" description="Acidic residues" evidence="1">
    <location>
        <begin position="35"/>
        <end position="45"/>
    </location>
</feature>
<protein>
    <submittedName>
        <fullName evidence="3">Prothymosin alpha-like</fullName>
    </submittedName>
</protein>
<evidence type="ECO:0000256" key="1">
    <source>
        <dbReference type="SAM" id="MobiDB-lite"/>
    </source>
</evidence>
<keyword evidence="2" id="KW-1185">Reference proteome</keyword>
<feature type="compositionally biased region" description="Basic and acidic residues" evidence="1">
    <location>
        <begin position="85"/>
        <end position="108"/>
    </location>
</feature>
<dbReference type="WBParaSite" id="Csp11.Scaffold630.g18350.t1">
    <property type="protein sequence ID" value="Csp11.Scaffold630.g18350.t1"/>
    <property type="gene ID" value="Csp11.Scaffold630.g18350"/>
</dbReference>
<evidence type="ECO:0000313" key="2">
    <source>
        <dbReference type="Proteomes" id="UP000095282"/>
    </source>
</evidence>
<dbReference type="STRING" id="1561998.A0A1I7UQK1"/>
<feature type="compositionally biased region" description="Basic and acidic residues" evidence="1">
    <location>
        <begin position="46"/>
        <end position="64"/>
    </location>
</feature>
<dbReference type="eggNOG" id="KOG4563">
    <property type="taxonomic scope" value="Eukaryota"/>
</dbReference>
<dbReference type="AlphaFoldDB" id="A0A1I7UQK1"/>
<dbReference type="Proteomes" id="UP000095282">
    <property type="component" value="Unplaced"/>
</dbReference>
<feature type="region of interest" description="Disordered" evidence="1">
    <location>
        <begin position="31"/>
        <end position="149"/>
    </location>
</feature>